<dbReference type="EMBL" id="VCHQ01000014">
    <property type="protein sequence ID" value="TLV17778.1"/>
    <property type="molecule type" value="Genomic_DNA"/>
</dbReference>
<dbReference type="Pfam" id="PF11795">
    <property type="entry name" value="DUF3322"/>
    <property type="match status" value="1"/>
</dbReference>
<reference evidence="3 4" key="1">
    <citation type="submission" date="2019-05" db="EMBL/GenBank/DDBJ databases">
        <title>Genome sequence of Klebsiella sp strain TOUT106.</title>
        <authorList>
            <person name="Rahi P."/>
            <person name="Chaudhari D."/>
        </authorList>
    </citation>
    <scope>NUCLEOTIDE SEQUENCE [LARGE SCALE GENOMIC DNA]</scope>
    <source>
        <strain evidence="3 4">TOUT106</strain>
    </source>
</reference>
<organism evidence="3 4">
    <name type="scientific">Klebsiella indica</name>
    <dbReference type="NCBI Taxonomy" id="2582917"/>
    <lineage>
        <taxon>Bacteria</taxon>
        <taxon>Pseudomonadati</taxon>
        <taxon>Pseudomonadota</taxon>
        <taxon>Gammaproteobacteria</taxon>
        <taxon>Enterobacterales</taxon>
        <taxon>Enterobacteriaceae</taxon>
        <taxon>Klebsiella/Raoultella group</taxon>
        <taxon>Klebsiella</taxon>
    </lineage>
</organism>
<evidence type="ECO:0000259" key="2">
    <source>
        <dbReference type="Pfam" id="PF11795"/>
    </source>
</evidence>
<evidence type="ECO:0000313" key="4">
    <source>
        <dbReference type="Proteomes" id="UP000307430"/>
    </source>
</evidence>
<proteinExistence type="predicted"/>
<dbReference type="InterPro" id="IPR024534">
    <property type="entry name" value="JetD_C"/>
</dbReference>
<dbReference type="Proteomes" id="UP000307430">
    <property type="component" value="Unassembled WGS sequence"/>
</dbReference>
<feature type="domain" description="Wadjet protein JetD C-terminal" evidence="1">
    <location>
        <begin position="209"/>
        <end position="379"/>
    </location>
</feature>
<comment type="caution">
    <text evidence="3">The sequence shown here is derived from an EMBL/GenBank/DDBJ whole genome shotgun (WGS) entry which is preliminary data.</text>
</comment>
<dbReference type="InterPro" id="IPR024537">
    <property type="entry name" value="DUF3322"/>
</dbReference>
<dbReference type="AlphaFoldDB" id="A0A5R9LI36"/>
<evidence type="ECO:0000259" key="1">
    <source>
        <dbReference type="Pfam" id="PF09983"/>
    </source>
</evidence>
<feature type="domain" description="DUF3322" evidence="2">
    <location>
        <begin position="6"/>
        <end position="185"/>
    </location>
</feature>
<sequence>MSWTTPEALKTQLRKLWEKGVLLREITEDSGYFPLRLTCKKPTSDDLSSRFNEVRQWISSLAQSEKKGFRLEWREVRHRVIGVNRLPAKIWVDSAATAIKILGLHKQAEKYRYLYQQIVSAQPTLHSWLIKYPLRVPEQDWARLLAIIAWLQENPRPDIYLRQIDLPDINSKFIEQHRGILTELLNLTLQPEAIDLQARGISQFNRRFGFRDKPQRVRYRLIDQPDSDREIDSREFASLDLAVVAVFVIENEISFLTFSGPAGSMVIFGRGYGFDMLSSARWICHKKLYYWGDIDTHGFAILSQFRQLFPHTQSFLMDENTLLMHRSSWVEEDKPCTRLLSNLTESEQQLYQALTENHFGEGVRLEQEHISPRWIEQALEELSPTVQQPPGSIA</sequence>
<evidence type="ECO:0000313" key="3">
    <source>
        <dbReference type="EMBL" id="TLV17778.1"/>
    </source>
</evidence>
<gene>
    <name evidence="3" type="ORF">FE839_11260</name>
</gene>
<dbReference type="PIRSF" id="PIRSF028408">
    <property type="entry name" value="UCP028408"/>
    <property type="match status" value="1"/>
</dbReference>
<dbReference type="Pfam" id="PF09983">
    <property type="entry name" value="JetD_C"/>
    <property type="match status" value="1"/>
</dbReference>
<name>A0A5R9LI36_9ENTR</name>
<accession>A0A5R9LI36</accession>
<dbReference type="RefSeq" id="WP_138360907.1">
    <property type="nucleotide sequence ID" value="NZ_JBCIVH010000007.1"/>
</dbReference>
<dbReference type="InterPro" id="IPR014544">
    <property type="entry name" value="UCP028408"/>
</dbReference>
<protein>
    <recommendedName>
        <fullName evidence="5">DUF3322 and DUF2220 domain-containing protein</fullName>
    </recommendedName>
</protein>
<evidence type="ECO:0008006" key="5">
    <source>
        <dbReference type="Google" id="ProtNLM"/>
    </source>
</evidence>
<keyword evidence="4" id="KW-1185">Reference proteome</keyword>